<protein>
    <recommendedName>
        <fullName evidence="1">Asparagine synthetase domain-containing protein</fullName>
    </recommendedName>
</protein>
<proteinExistence type="predicted"/>
<dbReference type="Proteomes" id="UP000247346">
    <property type="component" value="Unassembled WGS sequence"/>
</dbReference>
<dbReference type="SUPFAM" id="SSF52402">
    <property type="entry name" value="Adenine nucleotide alpha hydrolases-like"/>
    <property type="match status" value="1"/>
</dbReference>
<evidence type="ECO:0000259" key="1">
    <source>
        <dbReference type="Pfam" id="PF00733"/>
    </source>
</evidence>
<dbReference type="OrthoDB" id="5933081at2"/>
<comment type="caution">
    <text evidence="2">The sequence shown here is derived from an EMBL/GenBank/DDBJ whole genome shotgun (WGS) entry which is preliminary data.</text>
</comment>
<sequence>MIKANVAFSDLEHSPVWQDNILCLGNSQIAPYRHPALETVVVRTQGQWFAAVRERCTDVEWKKDDAGVLVDADQFNRLYKEALLWPLDYLMIEVAQAGSRLKLRAGLLASVPVYCRVTDDAVELSYDLADFFSRPTTIDLEMASRRLALNADYSARQLCSGVVMLTERATLYAEPGKTRYVYPSPAEIGSPSEEALIDYGVERFEQLLHRAISIRPTSRGVATELSGGMDSATVACALTRSHENILSFGILLDEADSQNQAQRRRMLVEKLGLRDTSVPIVSFPPTLDLQPSAARPDYPLVEFYLEAFEHLWDCAQAQESEWLFTGIGGDQLFPMYRNEEHPTAGPGSGVAAEAKRRANLLLTPRALTASRSISGFDAPTGLLSASVLASNACQAPHLLRRGLWPVNPLSDPHLVAFCRGLPLECRKDRETMWRYLRANVDDIFPRNYCKETFAHVLPELIARHAKTIAMQLRECALADLGLVDRDAALQLLDELVATRARPLTAPLISFLWLERFVRQFA</sequence>
<dbReference type="AlphaFoldDB" id="A0A2P5Z8M8"/>
<feature type="domain" description="Asparagine synthetase" evidence="1">
    <location>
        <begin position="204"/>
        <end position="338"/>
    </location>
</feature>
<accession>A0A2P5Z8M8</accession>
<dbReference type="EMBL" id="MDEK01000002">
    <property type="protein sequence ID" value="PPU84860.1"/>
    <property type="molecule type" value="Genomic_DNA"/>
</dbReference>
<evidence type="ECO:0000313" key="3">
    <source>
        <dbReference type="Proteomes" id="UP000247346"/>
    </source>
</evidence>
<gene>
    <name evidence="2" type="ORF">XsacCFBP4641_03455</name>
</gene>
<dbReference type="GO" id="GO:0006529">
    <property type="term" value="P:asparagine biosynthetic process"/>
    <property type="evidence" value="ECO:0007669"/>
    <property type="project" value="InterPro"/>
</dbReference>
<name>A0A2P5Z8M8_9XANT</name>
<dbReference type="GeneID" id="93878528"/>
<reference evidence="2 3" key="1">
    <citation type="submission" date="2016-08" db="EMBL/GenBank/DDBJ databases">
        <authorList>
            <person name="Seilhamer J.J."/>
        </authorList>
    </citation>
    <scope>NUCLEOTIDE SEQUENCE [LARGE SCALE GENOMIC DNA]</scope>
    <source>
        <strain evidence="2 3">CFBP4641</strain>
    </source>
</reference>
<dbReference type="Gene3D" id="3.40.50.620">
    <property type="entry name" value="HUPs"/>
    <property type="match status" value="1"/>
</dbReference>
<organism evidence="2 3">
    <name type="scientific">Xanthomonas sacchari</name>
    <dbReference type="NCBI Taxonomy" id="56458"/>
    <lineage>
        <taxon>Bacteria</taxon>
        <taxon>Pseudomonadati</taxon>
        <taxon>Pseudomonadota</taxon>
        <taxon>Gammaproteobacteria</taxon>
        <taxon>Lysobacterales</taxon>
        <taxon>Lysobacteraceae</taxon>
        <taxon>Xanthomonas</taxon>
    </lineage>
</organism>
<dbReference type="RefSeq" id="WP_040901514.1">
    <property type="nucleotide sequence ID" value="NZ_CP132343.1"/>
</dbReference>
<evidence type="ECO:0000313" key="2">
    <source>
        <dbReference type="EMBL" id="PPU84860.1"/>
    </source>
</evidence>
<dbReference type="Pfam" id="PF00733">
    <property type="entry name" value="Asn_synthase"/>
    <property type="match status" value="1"/>
</dbReference>
<dbReference type="InterPro" id="IPR001962">
    <property type="entry name" value="Asn_synthase"/>
</dbReference>
<dbReference type="InterPro" id="IPR014729">
    <property type="entry name" value="Rossmann-like_a/b/a_fold"/>
</dbReference>
<dbReference type="GO" id="GO:0004066">
    <property type="term" value="F:asparagine synthase (glutamine-hydrolyzing) activity"/>
    <property type="evidence" value="ECO:0007669"/>
    <property type="project" value="InterPro"/>
</dbReference>